<reference evidence="2 3" key="1">
    <citation type="journal article" date="2020" name="Fungal Divers.">
        <title>Resolving the Mortierellaceae phylogeny through synthesis of multi-gene phylogenetics and phylogenomics.</title>
        <authorList>
            <person name="Vandepol N."/>
            <person name="Liber J."/>
            <person name="Desiro A."/>
            <person name="Na H."/>
            <person name="Kennedy M."/>
            <person name="Barry K."/>
            <person name="Grigoriev I.V."/>
            <person name="Miller A.N."/>
            <person name="O'Donnell K."/>
            <person name="Stajich J.E."/>
            <person name="Bonito G."/>
        </authorList>
    </citation>
    <scope>NUCLEOTIDE SEQUENCE [LARGE SCALE GENOMIC DNA]</scope>
    <source>
        <strain evidence="2 3">AD045</strain>
    </source>
</reference>
<evidence type="ECO:0000313" key="2">
    <source>
        <dbReference type="EMBL" id="KAG0274391.1"/>
    </source>
</evidence>
<dbReference type="EMBL" id="JAAAIM010002032">
    <property type="protein sequence ID" value="KAG0274391.1"/>
    <property type="molecule type" value="Genomic_DNA"/>
</dbReference>
<dbReference type="Proteomes" id="UP001194696">
    <property type="component" value="Unassembled WGS sequence"/>
</dbReference>
<accession>A0ABQ7JI92</accession>
<gene>
    <name evidence="2" type="ORF">BGZ96_004352</name>
</gene>
<feature type="non-terminal residue" evidence="2">
    <location>
        <position position="261"/>
    </location>
</feature>
<comment type="caution">
    <text evidence="2">The sequence shown here is derived from an EMBL/GenBank/DDBJ whole genome shotgun (WGS) entry which is preliminary data.</text>
</comment>
<feature type="compositionally biased region" description="Basic and acidic residues" evidence="1">
    <location>
        <begin position="213"/>
        <end position="227"/>
    </location>
</feature>
<proteinExistence type="predicted"/>
<name>A0ABQ7JI92_9FUNG</name>
<evidence type="ECO:0000313" key="3">
    <source>
        <dbReference type="Proteomes" id="UP001194696"/>
    </source>
</evidence>
<feature type="compositionally biased region" description="Low complexity" evidence="1">
    <location>
        <begin position="150"/>
        <end position="172"/>
    </location>
</feature>
<sequence length="261" mass="28957">MMLALKVSNANQARDMLSVRNCLAQVNDKMSQQSNQSQWANNMMASLARTLVRQEKHLLLQQAQIQALQQAIELVGRHPRYPGSLLPSNPSFPGFSYTGVPGPGYLPPPASSSSSQPFTQKEKQKQKNIKTQIAIQPLRPHPKLRDPVVSARTPPATSASSLSHASELEFLLGTQPKKTSLASPLEIPGSEADTEEDGSPSSSTPAPAPARVDWFDATRDHSTSRSVYEEYRKYNRELQEKLNTISANTNKRRRKQDERQS</sequence>
<feature type="region of interest" description="Disordered" evidence="1">
    <location>
        <begin position="241"/>
        <end position="261"/>
    </location>
</feature>
<protein>
    <submittedName>
        <fullName evidence="2">Uncharacterized protein</fullName>
    </submittedName>
</protein>
<keyword evidence="3" id="KW-1185">Reference proteome</keyword>
<feature type="region of interest" description="Disordered" evidence="1">
    <location>
        <begin position="99"/>
        <end position="227"/>
    </location>
</feature>
<evidence type="ECO:0000256" key="1">
    <source>
        <dbReference type="SAM" id="MobiDB-lite"/>
    </source>
</evidence>
<organism evidence="2 3">
    <name type="scientific">Linnemannia gamsii</name>
    <dbReference type="NCBI Taxonomy" id="64522"/>
    <lineage>
        <taxon>Eukaryota</taxon>
        <taxon>Fungi</taxon>
        <taxon>Fungi incertae sedis</taxon>
        <taxon>Mucoromycota</taxon>
        <taxon>Mortierellomycotina</taxon>
        <taxon>Mortierellomycetes</taxon>
        <taxon>Mortierellales</taxon>
        <taxon>Mortierellaceae</taxon>
        <taxon>Linnemannia</taxon>
    </lineage>
</organism>